<comment type="function">
    <text evidence="12">Plays a role as an effector of the ADP-ribosylation factor-like protein 2, ARL2.</text>
</comment>
<dbReference type="PANTHER" id="PTHR15487">
    <property type="entry name" value="ADP-RIBOSYLATION FACTOR-LIKE PROTEIN 2-BINDING PROTEIN"/>
    <property type="match status" value="1"/>
</dbReference>
<dbReference type="GO" id="GO:0005929">
    <property type="term" value="C:cilium"/>
    <property type="evidence" value="ECO:0007669"/>
    <property type="project" value="UniProtKB-UniRule"/>
</dbReference>
<proteinExistence type="inferred from homology"/>
<dbReference type="VEuPathDB" id="VectorBase:ADIR008310"/>
<evidence type="ECO:0000256" key="1">
    <source>
        <dbReference type="ARBA" id="ARBA00004120"/>
    </source>
</evidence>
<keyword evidence="9 12" id="KW-0206">Cytoskeleton</keyword>
<keyword evidence="6 12" id="KW-0963">Cytoplasm</keyword>
<dbReference type="Proteomes" id="UP000075884">
    <property type="component" value="Unassembled WGS sequence"/>
</dbReference>
<dbReference type="GO" id="GO:0051457">
    <property type="term" value="P:maintenance of protein location in nucleus"/>
    <property type="evidence" value="ECO:0007669"/>
    <property type="project" value="TreeGrafter"/>
</dbReference>
<dbReference type="STRING" id="7168.A0A182NKY0"/>
<keyword evidence="11 12" id="KW-0966">Cell projection</keyword>
<evidence type="ECO:0000256" key="8">
    <source>
        <dbReference type="ARBA" id="ARBA00023128"/>
    </source>
</evidence>
<evidence type="ECO:0000256" key="6">
    <source>
        <dbReference type="ARBA" id="ARBA00022490"/>
    </source>
</evidence>
<sequence>MTKHRLHDDGCFSAKRASIIYDAWYKMNFEENIIKRQNSSEYFDTVIGHIEDIVIGEEFQRMVNQFMECYYYEFEPGEENKIVYTEIYQKYTNMIEAHIVEHLNRKMSCFDMDLFAMELENKKTQLDGEIFELLYTLTDFLAFKDMVLDYKAFKEGAYDDLSKGISVTGLQK</sequence>
<evidence type="ECO:0000256" key="3">
    <source>
        <dbReference type="ARBA" id="ARBA00004300"/>
    </source>
</evidence>
<dbReference type="GO" id="GO:0005758">
    <property type="term" value="C:mitochondrial intermembrane space"/>
    <property type="evidence" value="ECO:0007669"/>
    <property type="project" value="UniProtKB-SubCell"/>
</dbReference>
<evidence type="ECO:0000256" key="9">
    <source>
        <dbReference type="ARBA" id="ARBA00023212"/>
    </source>
</evidence>
<accession>A0A182NKY0</accession>
<keyword evidence="10 12" id="KW-0539">Nucleus</keyword>
<dbReference type="GO" id="GO:0005813">
    <property type="term" value="C:centrosome"/>
    <property type="evidence" value="ECO:0007669"/>
    <property type="project" value="UniProtKB-SubCell"/>
</dbReference>
<evidence type="ECO:0000313" key="14">
    <source>
        <dbReference type="EnsemblMetazoa" id="ADIR008310-PA"/>
    </source>
</evidence>
<dbReference type="AlphaFoldDB" id="A0A182NKY0"/>
<keyword evidence="8 12" id="KW-0496">Mitochondrion</keyword>
<dbReference type="Gene3D" id="1.20.1520.10">
    <property type="entry name" value="ADP-ribosylation factor-like 2-binding protein, domain"/>
    <property type="match status" value="1"/>
</dbReference>
<feature type="domain" description="BART" evidence="13">
    <location>
        <begin position="43"/>
        <end position="155"/>
    </location>
</feature>
<evidence type="ECO:0000259" key="13">
    <source>
        <dbReference type="Pfam" id="PF11527"/>
    </source>
</evidence>
<evidence type="ECO:0000256" key="12">
    <source>
        <dbReference type="RuleBase" id="RU367099"/>
    </source>
</evidence>
<dbReference type="PANTHER" id="PTHR15487:SF4">
    <property type="entry name" value="ADP-RIBOSYLATION FACTOR-LIKE PROTEIN 2-BINDING PROTEIN"/>
    <property type="match status" value="1"/>
</dbReference>
<keyword evidence="15" id="KW-1185">Reference proteome</keyword>
<reference evidence="15" key="1">
    <citation type="submission" date="2013-03" db="EMBL/GenBank/DDBJ databases">
        <title>The Genome Sequence of Anopheles dirus WRAIR2.</title>
        <authorList>
            <consortium name="The Broad Institute Genomics Platform"/>
            <person name="Neafsey D.E."/>
            <person name="Walton C."/>
            <person name="Walker B."/>
            <person name="Young S.K."/>
            <person name="Zeng Q."/>
            <person name="Gargeya S."/>
            <person name="Fitzgerald M."/>
            <person name="Haas B."/>
            <person name="Abouelleil A."/>
            <person name="Allen A.W."/>
            <person name="Alvarado L."/>
            <person name="Arachchi H.M."/>
            <person name="Berlin A.M."/>
            <person name="Chapman S.B."/>
            <person name="Gainer-Dewar J."/>
            <person name="Goldberg J."/>
            <person name="Griggs A."/>
            <person name="Gujja S."/>
            <person name="Hansen M."/>
            <person name="Howarth C."/>
            <person name="Imamovic A."/>
            <person name="Ireland A."/>
            <person name="Larimer J."/>
            <person name="McCowan C."/>
            <person name="Murphy C."/>
            <person name="Pearson M."/>
            <person name="Poon T.W."/>
            <person name="Priest M."/>
            <person name="Roberts A."/>
            <person name="Saif S."/>
            <person name="Shea T."/>
            <person name="Sisk P."/>
            <person name="Sykes S."/>
            <person name="Wortman J."/>
            <person name="Nusbaum C."/>
            <person name="Birren B."/>
        </authorList>
    </citation>
    <scope>NUCLEOTIDE SEQUENCE [LARGE SCALE GENOMIC DNA]</scope>
    <source>
        <strain evidence="15">WRAIR2</strain>
    </source>
</reference>
<protein>
    <recommendedName>
        <fullName evidence="5 12">ADP-ribosylation factor-like protein 2-binding protein</fullName>
        <shortName evidence="12">ARF-like 2-binding protein</shortName>
    </recommendedName>
</protein>
<evidence type="ECO:0000256" key="4">
    <source>
        <dbReference type="ARBA" id="ARBA00009880"/>
    </source>
</evidence>
<organism evidence="14 15">
    <name type="scientific">Anopheles dirus</name>
    <dbReference type="NCBI Taxonomy" id="7168"/>
    <lineage>
        <taxon>Eukaryota</taxon>
        <taxon>Metazoa</taxon>
        <taxon>Ecdysozoa</taxon>
        <taxon>Arthropoda</taxon>
        <taxon>Hexapoda</taxon>
        <taxon>Insecta</taxon>
        <taxon>Pterygota</taxon>
        <taxon>Neoptera</taxon>
        <taxon>Endopterygota</taxon>
        <taxon>Diptera</taxon>
        <taxon>Nematocera</taxon>
        <taxon>Culicoidea</taxon>
        <taxon>Culicidae</taxon>
        <taxon>Anophelinae</taxon>
        <taxon>Anopheles</taxon>
    </lineage>
</organism>
<comment type="subcellular location">
    <subcellularLocation>
        <location evidence="1 12">Cytoplasm</location>
        <location evidence="1 12">Cytoskeleton</location>
        <location evidence="1 12">Cilium basal body</location>
    </subcellularLocation>
    <subcellularLocation>
        <location evidence="3 12">Cytoplasm</location>
        <location evidence="3 12">Cytoskeleton</location>
        <location evidence="3 12">Microtubule organizing center</location>
        <location evidence="3 12">Centrosome</location>
    </subcellularLocation>
    <subcellularLocation>
        <location evidence="12">Cytoplasm</location>
    </subcellularLocation>
    <subcellularLocation>
        <location evidence="2 12">Nucleus</location>
    </subcellularLocation>
    <subcellularLocation>
        <location evidence="12">Mitochondrion intermembrane space</location>
    </subcellularLocation>
</comment>
<dbReference type="GO" id="GO:0005634">
    <property type="term" value="C:nucleus"/>
    <property type="evidence" value="ECO:0007669"/>
    <property type="project" value="UniProtKB-SubCell"/>
</dbReference>
<evidence type="ECO:0000256" key="11">
    <source>
        <dbReference type="ARBA" id="ARBA00023273"/>
    </source>
</evidence>
<comment type="similarity">
    <text evidence="4 12">Belongs to the ARL2BP family.</text>
</comment>
<evidence type="ECO:0000313" key="15">
    <source>
        <dbReference type="Proteomes" id="UP000075884"/>
    </source>
</evidence>
<evidence type="ECO:0000256" key="5">
    <source>
        <dbReference type="ARBA" id="ARBA00014849"/>
    </source>
</evidence>
<dbReference type="Pfam" id="PF11527">
    <property type="entry name" value="ARL2_Bind_BART"/>
    <property type="match status" value="1"/>
</dbReference>
<dbReference type="InterPro" id="IPR038849">
    <property type="entry name" value="ARL2BP"/>
</dbReference>
<evidence type="ECO:0000256" key="7">
    <source>
        <dbReference type="ARBA" id="ARBA00023069"/>
    </source>
</evidence>
<keyword evidence="7 12" id="KW-0969">Cilium</keyword>
<reference evidence="14" key="2">
    <citation type="submission" date="2020-05" db="UniProtKB">
        <authorList>
            <consortium name="EnsemblMetazoa"/>
        </authorList>
    </citation>
    <scope>IDENTIFICATION</scope>
    <source>
        <strain evidence="14">WRAIR2</strain>
    </source>
</reference>
<dbReference type="EnsemblMetazoa" id="ADIR008310-RA">
    <property type="protein sequence ID" value="ADIR008310-PA"/>
    <property type="gene ID" value="ADIR008310"/>
</dbReference>
<evidence type="ECO:0000256" key="2">
    <source>
        <dbReference type="ARBA" id="ARBA00004123"/>
    </source>
</evidence>
<dbReference type="InterPro" id="IPR042541">
    <property type="entry name" value="BART_sf"/>
</dbReference>
<dbReference type="InterPro" id="IPR023379">
    <property type="entry name" value="BART_dom"/>
</dbReference>
<name>A0A182NKY0_9DIPT</name>
<evidence type="ECO:0000256" key="10">
    <source>
        <dbReference type="ARBA" id="ARBA00023242"/>
    </source>
</evidence>